<evidence type="ECO:0000313" key="4">
    <source>
        <dbReference type="Proteomes" id="UP001295740"/>
    </source>
</evidence>
<feature type="compositionally biased region" description="Basic and acidic residues" evidence="2">
    <location>
        <begin position="116"/>
        <end position="131"/>
    </location>
</feature>
<feature type="compositionally biased region" description="Basic and acidic residues" evidence="2">
    <location>
        <begin position="59"/>
        <end position="68"/>
    </location>
</feature>
<feature type="coiled-coil region" evidence="1">
    <location>
        <begin position="153"/>
        <end position="180"/>
    </location>
</feature>
<evidence type="ECO:0000256" key="1">
    <source>
        <dbReference type="SAM" id="Coils"/>
    </source>
</evidence>
<keyword evidence="4" id="KW-1185">Reference proteome</keyword>
<dbReference type="AlphaFoldDB" id="A0AAI8VDI7"/>
<keyword evidence="1" id="KW-0175">Coiled coil</keyword>
<evidence type="ECO:0000256" key="2">
    <source>
        <dbReference type="SAM" id="MobiDB-lite"/>
    </source>
</evidence>
<feature type="region of interest" description="Disordered" evidence="2">
    <location>
        <begin position="1"/>
        <end position="68"/>
    </location>
</feature>
<dbReference type="Proteomes" id="UP001295740">
    <property type="component" value="Unassembled WGS sequence"/>
</dbReference>
<dbReference type="EMBL" id="CAUWAG010000004">
    <property type="protein sequence ID" value="CAJ2502889.1"/>
    <property type="molecule type" value="Genomic_DNA"/>
</dbReference>
<feature type="region of interest" description="Disordered" evidence="2">
    <location>
        <begin position="105"/>
        <end position="136"/>
    </location>
</feature>
<name>A0AAI8VDI7_9PEZI</name>
<gene>
    <name evidence="3" type="ORF">KHLLAP_LOCUS3357</name>
</gene>
<comment type="caution">
    <text evidence="3">The sequence shown here is derived from an EMBL/GenBank/DDBJ whole genome shotgun (WGS) entry which is preliminary data.</text>
</comment>
<feature type="compositionally biased region" description="Basic and acidic residues" evidence="2">
    <location>
        <begin position="1"/>
        <end position="11"/>
    </location>
</feature>
<evidence type="ECO:0000313" key="3">
    <source>
        <dbReference type="EMBL" id="CAJ2502889.1"/>
    </source>
</evidence>
<reference evidence="3" key="1">
    <citation type="submission" date="2023-10" db="EMBL/GenBank/DDBJ databases">
        <authorList>
            <person name="Hackl T."/>
        </authorList>
    </citation>
    <scope>NUCLEOTIDE SEQUENCE</scope>
</reference>
<organism evidence="3 4">
    <name type="scientific">Anthostomella pinea</name>
    <dbReference type="NCBI Taxonomy" id="933095"/>
    <lineage>
        <taxon>Eukaryota</taxon>
        <taxon>Fungi</taxon>
        <taxon>Dikarya</taxon>
        <taxon>Ascomycota</taxon>
        <taxon>Pezizomycotina</taxon>
        <taxon>Sordariomycetes</taxon>
        <taxon>Xylariomycetidae</taxon>
        <taxon>Xylariales</taxon>
        <taxon>Xylariaceae</taxon>
        <taxon>Anthostomella</taxon>
    </lineage>
</organism>
<proteinExistence type="predicted"/>
<feature type="compositionally biased region" description="Basic and acidic residues" evidence="2">
    <location>
        <begin position="21"/>
        <end position="37"/>
    </location>
</feature>
<accession>A0AAI8VDI7</accession>
<sequence>MTSRLRPDHLQTPHLGASGRGPERHISHFTREDKPDVRPYSPPITRHAYQPAAPPYGHRYRDEPSRDRNTVRHRLMDADERETRPPTIKQNRAYYSVAPLFDKYPRRSSMNEDDTSIDRYHNRPYQRKPDPEPENPMVTDLVAKYQNIRTTLHSNALKQLEEAQEKMASLNKQNIKTRLEDVAARAAKSSELHSSLLTATEDAQAEIEELGRAILSDGNRRLLDGDFANLTRGMSPSHENALIEFGADIEGESKLVVDEMIEYEKNFLEEIDDEVSNIVKSLLQQ</sequence>
<protein>
    <submittedName>
        <fullName evidence="3">Uu.00g102830.m01.CDS01</fullName>
    </submittedName>
</protein>